<evidence type="ECO:0000313" key="1">
    <source>
        <dbReference type="EMBL" id="EMC93558.1"/>
    </source>
</evidence>
<dbReference type="Proteomes" id="UP000011761">
    <property type="component" value="Unassembled WGS sequence"/>
</dbReference>
<organism evidence="1 2">
    <name type="scientific">Baudoinia panamericana (strain UAMH 10762)</name>
    <name type="common">Angels' share fungus</name>
    <name type="synonym">Baudoinia compniacensis (strain UAMH 10762)</name>
    <dbReference type="NCBI Taxonomy" id="717646"/>
    <lineage>
        <taxon>Eukaryota</taxon>
        <taxon>Fungi</taxon>
        <taxon>Dikarya</taxon>
        <taxon>Ascomycota</taxon>
        <taxon>Pezizomycotina</taxon>
        <taxon>Dothideomycetes</taxon>
        <taxon>Dothideomycetidae</taxon>
        <taxon>Mycosphaerellales</taxon>
        <taxon>Teratosphaeriaceae</taxon>
        <taxon>Baudoinia</taxon>
    </lineage>
</organism>
<protein>
    <submittedName>
        <fullName evidence="1">Uncharacterized protein</fullName>
    </submittedName>
</protein>
<evidence type="ECO:0000313" key="2">
    <source>
        <dbReference type="Proteomes" id="UP000011761"/>
    </source>
</evidence>
<dbReference type="AlphaFoldDB" id="M2MQ26"/>
<keyword evidence="2" id="KW-1185">Reference proteome</keyword>
<dbReference type="EMBL" id="KB445560">
    <property type="protein sequence ID" value="EMC93558.1"/>
    <property type="molecule type" value="Genomic_DNA"/>
</dbReference>
<dbReference type="HOGENOM" id="CLU_3105973_0_0_1"/>
<dbReference type="RefSeq" id="XP_007679652.1">
    <property type="nucleotide sequence ID" value="XM_007681462.1"/>
</dbReference>
<reference evidence="1 2" key="1">
    <citation type="journal article" date="2012" name="PLoS Pathog.">
        <title>Diverse lifestyles and strategies of plant pathogenesis encoded in the genomes of eighteen Dothideomycetes fungi.</title>
        <authorList>
            <person name="Ohm R.A."/>
            <person name="Feau N."/>
            <person name="Henrissat B."/>
            <person name="Schoch C.L."/>
            <person name="Horwitz B.A."/>
            <person name="Barry K.W."/>
            <person name="Condon B.J."/>
            <person name="Copeland A.C."/>
            <person name="Dhillon B."/>
            <person name="Glaser F."/>
            <person name="Hesse C.N."/>
            <person name="Kosti I."/>
            <person name="LaButti K."/>
            <person name="Lindquist E.A."/>
            <person name="Lucas S."/>
            <person name="Salamov A.A."/>
            <person name="Bradshaw R.E."/>
            <person name="Ciuffetti L."/>
            <person name="Hamelin R.C."/>
            <person name="Kema G.H.J."/>
            <person name="Lawrence C."/>
            <person name="Scott J.A."/>
            <person name="Spatafora J.W."/>
            <person name="Turgeon B.G."/>
            <person name="de Wit P.J.G.M."/>
            <person name="Zhong S."/>
            <person name="Goodwin S.B."/>
            <person name="Grigoriev I.V."/>
        </authorList>
    </citation>
    <scope>NUCLEOTIDE SEQUENCE [LARGE SCALE GENOMIC DNA]</scope>
    <source>
        <strain evidence="1 2">UAMH 10762</strain>
    </source>
</reference>
<name>M2MQ26_BAUPA</name>
<dbReference type="GeneID" id="19110197"/>
<sequence>MQVSQVHQRACSQALGVVKPNLSAKAVAFMAHSSPAESSAGELAAERTAGG</sequence>
<accession>M2MQ26</accession>
<gene>
    <name evidence="1" type="ORF">BAUCODRAFT_245491</name>
</gene>
<dbReference type="KEGG" id="bcom:BAUCODRAFT_245491"/>
<proteinExistence type="predicted"/>